<evidence type="ECO:0000313" key="2">
    <source>
        <dbReference type="Proteomes" id="UP000196594"/>
    </source>
</evidence>
<comment type="caution">
    <text evidence="1">The sequence shown here is derived from an EMBL/GenBank/DDBJ whole genome shotgun (WGS) entry which is preliminary data.</text>
</comment>
<dbReference type="Proteomes" id="UP000196594">
    <property type="component" value="Unassembled WGS sequence"/>
</dbReference>
<reference evidence="1 2" key="1">
    <citation type="journal article" date="2017" name="Int. J. Syst. Evol. Microbiol.">
        <title>Solibacillus kalamii sp. nov., isolated from a high-efficiency particulate arrestance filter system used in the International Space Station.</title>
        <authorList>
            <person name="Checinska Sielaff A."/>
            <person name="Kumar R.M."/>
            <person name="Pal D."/>
            <person name="Mayilraj S."/>
            <person name="Venkateswaran K."/>
        </authorList>
    </citation>
    <scope>NUCLEOTIDE SEQUENCE [LARGE SCALE GENOMIC DNA]</scope>
    <source>
        <strain evidence="1 2">ISSFR-015</strain>
    </source>
</reference>
<sequence>MTLNEERKCRHCGSSEFDEATDYLLLRKSKVSFVGSEKVYTFCISCGEVQSIRLTNPNVFKK</sequence>
<evidence type="ECO:0000313" key="1">
    <source>
        <dbReference type="EMBL" id="OUZ37256.1"/>
    </source>
</evidence>
<proteinExistence type="predicted"/>
<protein>
    <submittedName>
        <fullName evidence="1">Uncharacterized protein</fullName>
    </submittedName>
</protein>
<dbReference type="RefSeq" id="WP_087618670.1">
    <property type="nucleotide sequence ID" value="NZ_JAFBEY010000022.1"/>
</dbReference>
<gene>
    <name evidence="1" type="ORF">CBM15_18920</name>
</gene>
<keyword evidence="2" id="KW-1185">Reference proteome</keyword>
<accession>A0ABX3ZBN8</accession>
<name>A0ABX3ZBN8_9BACL</name>
<organism evidence="1 2">
    <name type="scientific">Solibacillus kalamii</name>
    <dbReference type="NCBI Taxonomy" id="1748298"/>
    <lineage>
        <taxon>Bacteria</taxon>
        <taxon>Bacillati</taxon>
        <taxon>Bacillota</taxon>
        <taxon>Bacilli</taxon>
        <taxon>Bacillales</taxon>
        <taxon>Caryophanaceae</taxon>
        <taxon>Solibacillus</taxon>
    </lineage>
</organism>
<dbReference type="EMBL" id="NHNT01000023">
    <property type="protein sequence ID" value="OUZ37256.1"/>
    <property type="molecule type" value="Genomic_DNA"/>
</dbReference>